<dbReference type="InterPro" id="IPR002035">
    <property type="entry name" value="VWF_A"/>
</dbReference>
<organism evidence="3">
    <name type="scientific">Streptomyces sp. NBC_00180</name>
    <dbReference type="NCBI Taxonomy" id="2903632"/>
    <lineage>
        <taxon>Bacteria</taxon>
        <taxon>Bacillati</taxon>
        <taxon>Actinomycetota</taxon>
        <taxon>Actinomycetes</taxon>
        <taxon>Kitasatosporales</taxon>
        <taxon>Streptomycetaceae</taxon>
        <taxon>Streptomyces</taxon>
    </lineage>
</organism>
<dbReference type="EMBL" id="CP108140">
    <property type="protein sequence ID" value="WTP86301.1"/>
    <property type="molecule type" value="Genomic_DNA"/>
</dbReference>
<dbReference type="Gene3D" id="3.40.50.410">
    <property type="entry name" value="von Willebrand factor, type A domain"/>
    <property type="match status" value="1"/>
</dbReference>
<dbReference type="InterPro" id="IPR050458">
    <property type="entry name" value="LolB"/>
</dbReference>
<feature type="domain" description="VWFA" evidence="2">
    <location>
        <begin position="286"/>
        <end position="445"/>
    </location>
</feature>
<dbReference type="SMART" id="SM00327">
    <property type="entry name" value="VWA"/>
    <property type="match status" value="1"/>
</dbReference>
<sequence length="466" mass="50396">MNSPTPKQPPASPDPTSPTPTSPNPASPDPASPDPTSPNPTSPDPASPDPTSPEPTSPSPASPDPSSPDPASPDPALERWRLILGSPAERCTGQLRGSAVARDAALDWLYGRDEDLRRRGVRRGGSKSDSREGGDGPSQLTAVDWLDDIHRLFPKETVERLERDAVEQYGIHEIVTDPDVLARVEPSQTLLRAVLRTKHLMNPQVLAAARRIVETVVRQLMERLRPEVRRAFTGSRSRRPSRLSLARDFDFRTTIRANLAHYQPEERRILIQRPHFHSRTRRHLEQWQLVLLVDQSGSMAGSVIHSAVTAACLWSLPGLKTHLVAFDTEVVDLTSEVTDPVELLMGVQLGGGTDIARAVDYGASLVENPRRTIVALVSDFYEGGDPYRLVRTVRRLVEQGTTVLCLAALDEAADPVYDRGLAGRLAQVGAPVGAMTPGRLAEFVAEKVGRGGQGGPGGQAALGGLG</sequence>
<reference evidence="3" key="1">
    <citation type="submission" date="2022-10" db="EMBL/GenBank/DDBJ databases">
        <title>The complete genomes of actinobacterial strains from the NBC collection.</title>
        <authorList>
            <person name="Joergensen T.S."/>
            <person name="Alvarez Arevalo M."/>
            <person name="Sterndorff E.B."/>
            <person name="Faurdal D."/>
            <person name="Vuksanovic O."/>
            <person name="Mourched A.-S."/>
            <person name="Charusanti P."/>
            <person name="Shaw S."/>
            <person name="Blin K."/>
            <person name="Weber T."/>
        </authorList>
    </citation>
    <scope>NUCLEOTIDE SEQUENCE</scope>
    <source>
        <strain evidence="3">NBC 00180</strain>
    </source>
</reference>
<dbReference type="SUPFAM" id="SSF53300">
    <property type="entry name" value="vWA-like"/>
    <property type="match status" value="1"/>
</dbReference>
<feature type="compositionally biased region" description="Pro residues" evidence="1">
    <location>
        <begin position="1"/>
        <end position="73"/>
    </location>
</feature>
<evidence type="ECO:0000256" key="1">
    <source>
        <dbReference type="SAM" id="MobiDB-lite"/>
    </source>
</evidence>
<proteinExistence type="predicted"/>
<name>A0AAU1HV49_9ACTN</name>
<dbReference type="PANTHER" id="PTHR30634">
    <property type="entry name" value="OUTER MEMBRANE LOLAB LIPOPROTEIN INSERTION APPARATUS"/>
    <property type="match status" value="1"/>
</dbReference>
<accession>A0AAU1HV49</accession>
<evidence type="ECO:0000259" key="2">
    <source>
        <dbReference type="SMART" id="SM00327"/>
    </source>
</evidence>
<dbReference type="InterPro" id="IPR008912">
    <property type="entry name" value="Uncharacterised_CoxE"/>
</dbReference>
<evidence type="ECO:0000313" key="3">
    <source>
        <dbReference type="EMBL" id="WTP86301.1"/>
    </source>
</evidence>
<dbReference type="Pfam" id="PF05762">
    <property type="entry name" value="VWA_CoxE"/>
    <property type="match status" value="1"/>
</dbReference>
<protein>
    <submittedName>
        <fullName evidence="3">VWA domain-containing protein</fullName>
    </submittedName>
</protein>
<feature type="region of interest" description="Disordered" evidence="1">
    <location>
        <begin position="1"/>
        <end position="76"/>
    </location>
</feature>
<dbReference type="AlphaFoldDB" id="A0AAU1HV49"/>
<dbReference type="PANTHER" id="PTHR30634:SF16">
    <property type="entry name" value="OUTER-MEMBRANE LIPOPROTEIN LOLB"/>
    <property type="match status" value="1"/>
</dbReference>
<dbReference type="InterPro" id="IPR036465">
    <property type="entry name" value="vWFA_dom_sf"/>
</dbReference>
<gene>
    <name evidence="3" type="ORF">OG477_13380</name>
</gene>
<feature type="region of interest" description="Disordered" evidence="1">
    <location>
        <begin position="120"/>
        <end position="141"/>
    </location>
</feature>